<dbReference type="PANTHER" id="PTHR43575">
    <property type="entry name" value="PROTEIN ABCI7, CHLOROPLASTIC"/>
    <property type="match status" value="1"/>
</dbReference>
<dbReference type="RefSeq" id="WP_086437154.1">
    <property type="nucleotide sequence ID" value="NZ_FXWG01000002.1"/>
</dbReference>
<accession>A0A1Y6F981</accession>
<evidence type="ECO:0000259" key="1">
    <source>
        <dbReference type="Pfam" id="PF01458"/>
    </source>
</evidence>
<dbReference type="AlphaFoldDB" id="A0A1Y6F981"/>
<dbReference type="PANTHER" id="PTHR43575:SF1">
    <property type="entry name" value="PROTEIN ABCI7, CHLOROPLASTIC"/>
    <property type="match status" value="1"/>
</dbReference>
<organism evidence="2 3">
    <name type="scientific">Altererythrobacter xiamenensis</name>
    <dbReference type="NCBI Taxonomy" id="1316679"/>
    <lineage>
        <taxon>Bacteria</taxon>
        <taxon>Pseudomonadati</taxon>
        <taxon>Pseudomonadota</taxon>
        <taxon>Alphaproteobacteria</taxon>
        <taxon>Sphingomonadales</taxon>
        <taxon>Erythrobacteraceae</taxon>
        <taxon>Altererythrobacter</taxon>
    </lineage>
</organism>
<protein>
    <submittedName>
        <fullName evidence="2">Fe-S cluster assembly protein SufD</fullName>
    </submittedName>
</protein>
<sequence>MSEAETLPTRRDEAWRYSDTDTAAKLWPVEAERIEVAAGENLDWQILMAPGADDEGAQRVDQEFGGESKASHRFESGDIADDEAIVRRLEVTVGEGGRFALHALLAGGKLNRLAIDVTLAKGAHFELGGITLGGGNSLREIVTHVTHAEPDGTSNQVIRSVHWGQGTGNFLGQIDVVRHAQKTDAAQDFKGLLLEKGASVNAVPQLEIFADDVQCAHGAAIGQLDENAAYYMAARGIPPKLARKLLVQAFVGDAFVAIEDEELHDRMLQAALDALEERAP</sequence>
<dbReference type="GO" id="GO:0016226">
    <property type="term" value="P:iron-sulfur cluster assembly"/>
    <property type="evidence" value="ECO:0007669"/>
    <property type="project" value="InterPro"/>
</dbReference>
<evidence type="ECO:0000313" key="3">
    <source>
        <dbReference type="Proteomes" id="UP000194420"/>
    </source>
</evidence>
<dbReference type="Pfam" id="PF01458">
    <property type="entry name" value="SUFBD_core"/>
    <property type="match status" value="1"/>
</dbReference>
<dbReference type="EMBL" id="FXWG01000002">
    <property type="protein sequence ID" value="SMQ68933.1"/>
    <property type="molecule type" value="Genomic_DNA"/>
</dbReference>
<dbReference type="InterPro" id="IPR055346">
    <property type="entry name" value="Fe-S_cluster_assembly_SufBD"/>
</dbReference>
<dbReference type="InterPro" id="IPR000825">
    <property type="entry name" value="SUF_FeS_clus_asmbl_SufBD_core"/>
</dbReference>
<dbReference type="InterPro" id="IPR037284">
    <property type="entry name" value="SUF_FeS_clus_asmbl_SufBD_sf"/>
</dbReference>
<dbReference type="OrthoDB" id="9768262at2"/>
<reference evidence="3" key="1">
    <citation type="submission" date="2017-04" db="EMBL/GenBank/DDBJ databases">
        <authorList>
            <person name="Varghese N."/>
            <person name="Submissions S."/>
        </authorList>
    </citation>
    <scope>NUCLEOTIDE SEQUENCE [LARGE SCALE GENOMIC DNA]</scope>
</reference>
<feature type="domain" description="SUF system FeS cluster assembly SufBD core" evidence="1">
    <location>
        <begin position="86"/>
        <end position="250"/>
    </location>
</feature>
<dbReference type="Proteomes" id="UP000194420">
    <property type="component" value="Unassembled WGS sequence"/>
</dbReference>
<proteinExistence type="predicted"/>
<name>A0A1Y6F981_9SPHN</name>
<keyword evidence="3" id="KW-1185">Reference proteome</keyword>
<gene>
    <name evidence="2" type="ORF">SAMN06297468_1203</name>
</gene>
<dbReference type="SUPFAM" id="SSF101960">
    <property type="entry name" value="Stabilizer of iron transporter SufD"/>
    <property type="match status" value="1"/>
</dbReference>
<evidence type="ECO:0000313" key="2">
    <source>
        <dbReference type="EMBL" id="SMQ68933.1"/>
    </source>
</evidence>